<dbReference type="EMBL" id="KB468157">
    <property type="protein sequence ID" value="PCH44095.1"/>
    <property type="molecule type" value="Genomic_DNA"/>
</dbReference>
<gene>
    <name evidence="1" type="ORF">WOLCODRAFT_154133</name>
</gene>
<name>A0A2H3JRG9_WOLCO</name>
<keyword evidence="2" id="KW-1185">Reference proteome</keyword>
<reference evidence="1 2" key="1">
    <citation type="journal article" date="2012" name="Science">
        <title>The Paleozoic origin of enzymatic lignin decomposition reconstructed from 31 fungal genomes.</title>
        <authorList>
            <person name="Floudas D."/>
            <person name="Binder M."/>
            <person name="Riley R."/>
            <person name="Barry K."/>
            <person name="Blanchette R.A."/>
            <person name="Henrissat B."/>
            <person name="Martinez A.T."/>
            <person name="Otillar R."/>
            <person name="Spatafora J.W."/>
            <person name="Yadav J.S."/>
            <person name="Aerts A."/>
            <person name="Benoit I."/>
            <person name="Boyd A."/>
            <person name="Carlson A."/>
            <person name="Copeland A."/>
            <person name="Coutinho P.M."/>
            <person name="de Vries R.P."/>
            <person name="Ferreira P."/>
            <person name="Findley K."/>
            <person name="Foster B."/>
            <person name="Gaskell J."/>
            <person name="Glotzer D."/>
            <person name="Gorecki P."/>
            <person name="Heitman J."/>
            <person name="Hesse C."/>
            <person name="Hori C."/>
            <person name="Igarashi K."/>
            <person name="Jurgens J.A."/>
            <person name="Kallen N."/>
            <person name="Kersten P."/>
            <person name="Kohler A."/>
            <person name="Kuees U."/>
            <person name="Kumar T.K.A."/>
            <person name="Kuo A."/>
            <person name="LaButti K."/>
            <person name="Larrondo L.F."/>
            <person name="Lindquist E."/>
            <person name="Ling A."/>
            <person name="Lombard V."/>
            <person name="Lucas S."/>
            <person name="Lundell T."/>
            <person name="Martin R."/>
            <person name="McLaughlin D.J."/>
            <person name="Morgenstern I."/>
            <person name="Morin E."/>
            <person name="Murat C."/>
            <person name="Nagy L.G."/>
            <person name="Nolan M."/>
            <person name="Ohm R.A."/>
            <person name="Patyshakuliyeva A."/>
            <person name="Rokas A."/>
            <person name="Ruiz-Duenas F.J."/>
            <person name="Sabat G."/>
            <person name="Salamov A."/>
            <person name="Samejima M."/>
            <person name="Schmutz J."/>
            <person name="Slot J.C."/>
            <person name="St John F."/>
            <person name="Stenlid J."/>
            <person name="Sun H."/>
            <person name="Sun S."/>
            <person name="Syed K."/>
            <person name="Tsang A."/>
            <person name="Wiebenga A."/>
            <person name="Young D."/>
            <person name="Pisabarro A."/>
            <person name="Eastwood D.C."/>
            <person name="Martin F."/>
            <person name="Cullen D."/>
            <person name="Grigoriev I.V."/>
            <person name="Hibbett D.S."/>
        </authorList>
    </citation>
    <scope>NUCLEOTIDE SEQUENCE [LARGE SCALE GENOMIC DNA]</scope>
    <source>
        <strain evidence="1 2">MD-104</strain>
    </source>
</reference>
<sequence>MAGYVNADAIFEWSRCQAHPKYDHNRPRDAVRLYIGYLRKICGNHADARPPATEIGLGDVREYAPRGDGDREKAALGSFGASRKRYGQDDLGEIGETQLISQATLLTGCAPRNTCLEFPALRRCAVRMVYRTSLRACG</sequence>
<organism evidence="1 2">
    <name type="scientific">Wolfiporia cocos (strain MD-104)</name>
    <name type="common">Brown rot fungus</name>
    <dbReference type="NCBI Taxonomy" id="742152"/>
    <lineage>
        <taxon>Eukaryota</taxon>
        <taxon>Fungi</taxon>
        <taxon>Dikarya</taxon>
        <taxon>Basidiomycota</taxon>
        <taxon>Agaricomycotina</taxon>
        <taxon>Agaricomycetes</taxon>
        <taxon>Polyporales</taxon>
        <taxon>Phaeolaceae</taxon>
        <taxon>Wolfiporia</taxon>
    </lineage>
</organism>
<proteinExistence type="predicted"/>
<accession>A0A2H3JRG9</accession>
<evidence type="ECO:0000313" key="1">
    <source>
        <dbReference type="EMBL" id="PCH44095.1"/>
    </source>
</evidence>
<dbReference type="AlphaFoldDB" id="A0A2H3JRG9"/>
<evidence type="ECO:0000313" key="2">
    <source>
        <dbReference type="Proteomes" id="UP000218811"/>
    </source>
</evidence>
<dbReference type="Proteomes" id="UP000218811">
    <property type="component" value="Unassembled WGS sequence"/>
</dbReference>
<protein>
    <submittedName>
        <fullName evidence="1">Uncharacterized protein</fullName>
    </submittedName>
</protein>